<dbReference type="GO" id="GO:0004519">
    <property type="term" value="F:endonuclease activity"/>
    <property type="evidence" value="ECO:0007669"/>
    <property type="project" value="UniProtKB-KW"/>
</dbReference>
<keyword evidence="10" id="KW-1185">Reference proteome</keyword>
<proteinExistence type="predicted"/>
<evidence type="ECO:0000313" key="10">
    <source>
        <dbReference type="Proteomes" id="UP001178508"/>
    </source>
</evidence>
<feature type="region of interest" description="Disordered" evidence="7">
    <location>
        <begin position="286"/>
        <end position="331"/>
    </location>
</feature>
<evidence type="ECO:0000256" key="2">
    <source>
        <dbReference type="ARBA" id="ARBA00022695"/>
    </source>
</evidence>
<dbReference type="GO" id="GO:0006508">
    <property type="term" value="P:proteolysis"/>
    <property type="evidence" value="ECO:0007669"/>
    <property type="project" value="InterPro"/>
</dbReference>
<dbReference type="Gene3D" id="2.40.70.10">
    <property type="entry name" value="Acid Proteases"/>
    <property type="match status" value="1"/>
</dbReference>
<dbReference type="InterPro" id="IPR050951">
    <property type="entry name" value="Retrovirus_Pol_polyprotein"/>
</dbReference>
<dbReference type="InterPro" id="IPR001995">
    <property type="entry name" value="Peptidase_A2_cat"/>
</dbReference>
<evidence type="ECO:0000313" key="9">
    <source>
        <dbReference type="EMBL" id="CAJ1078396.1"/>
    </source>
</evidence>
<dbReference type="EMBL" id="OY660880">
    <property type="protein sequence ID" value="CAJ1078396.1"/>
    <property type="molecule type" value="Genomic_DNA"/>
</dbReference>
<sequence>MCVQVTIYGLKICALLDSGAQRNVLSLHCYNNLPAKARPPIQPSTAEVLQGVGPGSLVVLGEITTPVLIGNHVTNVIFIMADTVENIDVILGHPFLLQAQACLDYGHGKVTLFVKYTPRVVTSSGPEVHLVKVARRTVLEPGFEYIVPGTTHFYPIAAGELMLSPAKSIVKRHHVLVARAVVQARQAAGIPIRVFNPGATPITLKRGTVAGVLQPANVVEEAGPCPSKVTAAPDHVPNHLQTLYAESCANLPEEDHWRLAKLLTSYSDVFSTGPTNLGRTSLVKHDILTTPGPPIKQQPRRMAQDKQVAADQQLQQSLEPSPSSERCHDKGVQCSLTDTPAAEALITIPPEQPLVGVVNTHKSDDHNHTSSHPSINRVSESPQSNLFSGWTHEQMRAAQMTDPDLAPVWRLFEEGVGRPVWTDIAHCSPATKAYWAQWKRLYQRDGTLMRKFYSSDGKVFYLQILLLKAYRTAVMEQMHDGPVGGHFGVERTLVCLQTRYYWHNMKDDVTLWCRTCTKCAAKDCPKKTPQAAMGSVKPGLREGEDAGVLKVVTVASKGL</sequence>
<evidence type="ECO:0000256" key="3">
    <source>
        <dbReference type="ARBA" id="ARBA00022722"/>
    </source>
</evidence>
<keyword evidence="4" id="KW-0255">Endonuclease</keyword>
<dbReference type="PROSITE" id="PS50175">
    <property type="entry name" value="ASP_PROT_RETROV"/>
    <property type="match status" value="1"/>
</dbReference>
<feature type="region of interest" description="Disordered" evidence="7">
    <location>
        <begin position="363"/>
        <end position="382"/>
    </location>
</feature>
<evidence type="ECO:0000256" key="5">
    <source>
        <dbReference type="ARBA" id="ARBA00022801"/>
    </source>
</evidence>
<keyword evidence="3" id="KW-0540">Nuclease</keyword>
<dbReference type="Gene3D" id="1.10.340.70">
    <property type="match status" value="1"/>
</dbReference>
<feature type="compositionally biased region" description="Low complexity" evidence="7">
    <location>
        <begin position="312"/>
        <end position="324"/>
    </location>
</feature>
<evidence type="ECO:0000259" key="8">
    <source>
        <dbReference type="PROSITE" id="PS50175"/>
    </source>
</evidence>
<feature type="domain" description="Peptidase A2" evidence="8">
    <location>
        <begin position="12"/>
        <end position="53"/>
    </location>
</feature>
<keyword evidence="5" id="KW-0378">Hydrolase</keyword>
<name>A0AAV1GX83_XYRNO</name>
<dbReference type="SUPFAM" id="SSF50630">
    <property type="entry name" value="Acid proteases"/>
    <property type="match status" value="1"/>
</dbReference>
<evidence type="ECO:0000256" key="1">
    <source>
        <dbReference type="ARBA" id="ARBA00022679"/>
    </source>
</evidence>
<evidence type="ECO:0000256" key="7">
    <source>
        <dbReference type="SAM" id="MobiDB-lite"/>
    </source>
</evidence>
<keyword evidence="2" id="KW-0548">Nucleotidyltransferase</keyword>
<dbReference type="Proteomes" id="UP001178508">
    <property type="component" value="Chromosome 17"/>
</dbReference>
<dbReference type="FunFam" id="1.10.340.70:FF:000001">
    <property type="entry name" value="Retrovirus-related Pol polyprotein from transposon gypsy-like Protein"/>
    <property type="match status" value="1"/>
</dbReference>
<dbReference type="Pfam" id="PF13650">
    <property type="entry name" value="Asp_protease_2"/>
    <property type="match status" value="1"/>
</dbReference>
<dbReference type="CDD" id="cd00303">
    <property type="entry name" value="retropepsin_like"/>
    <property type="match status" value="1"/>
</dbReference>
<dbReference type="PANTHER" id="PTHR37984">
    <property type="entry name" value="PROTEIN CBG26694"/>
    <property type="match status" value="1"/>
</dbReference>
<dbReference type="Pfam" id="PF17921">
    <property type="entry name" value="Integrase_H2C2"/>
    <property type="match status" value="1"/>
</dbReference>
<accession>A0AAV1GX83</accession>
<keyword evidence="1" id="KW-0808">Transferase</keyword>
<dbReference type="GO" id="GO:0004190">
    <property type="term" value="F:aspartic-type endopeptidase activity"/>
    <property type="evidence" value="ECO:0007669"/>
    <property type="project" value="InterPro"/>
</dbReference>
<organism evidence="9 10">
    <name type="scientific">Xyrichtys novacula</name>
    <name type="common">Pearly razorfish</name>
    <name type="synonym">Hemipteronotus novacula</name>
    <dbReference type="NCBI Taxonomy" id="13765"/>
    <lineage>
        <taxon>Eukaryota</taxon>
        <taxon>Metazoa</taxon>
        <taxon>Chordata</taxon>
        <taxon>Craniata</taxon>
        <taxon>Vertebrata</taxon>
        <taxon>Euteleostomi</taxon>
        <taxon>Actinopterygii</taxon>
        <taxon>Neopterygii</taxon>
        <taxon>Teleostei</taxon>
        <taxon>Neoteleostei</taxon>
        <taxon>Acanthomorphata</taxon>
        <taxon>Eupercaria</taxon>
        <taxon>Labriformes</taxon>
        <taxon>Labridae</taxon>
        <taxon>Xyrichtys</taxon>
    </lineage>
</organism>
<dbReference type="InterPro" id="IPR021109">
    <property type="entry name" value="Peptidase_aspartic_dom_sf"/>
</dbReference>
<evidence type="ECO:0000256" key="4">
    <source>
        <dbReference type="ARBA" id="ARBA00022759"/>
    </source>
</evidence>
<protein>
    <recommendedName>
        <fullName evidence="6">Gypsy retrotransposon integrase-like protein 1</fullName>
    </recommendedName>
</protein>
<feature type="compositionally biased region" description="Polar residues" evidence="7">
    <location>
        <begin position="370"/>
        <end position="382"/>
    </location>
</feature>
<dbReference type="GO" id="GO:0016779">
    <property type="term" value="F:nucleotidyltransferase activity"/>
    <property type="evidence" value="ECO:0007669"/>
    <property type="project" value="UniProtKB-KW"/>
</dbReference>
<dbReference type="AlphaFoldDB" id="A0AAV1GX83"/>
<dbReference type="PANTHER" id="PTHR37984:SF5">
    <property type="entry name" value="PROTEIN NYNRIN-LIKE"/>
    <property type="match status" value="1"/>
</dbReference>
<gene>
    <name evidence="9" type="ORF">XNOV1_A023043</name>
</gene>
<dbReference type="InterPro" id="IPR041588">
    <property type="entry name" value="Integrase_H2C2"/>
</dbReference>
<evidence type="ECO:0000256" key="6">
    <source>
        <dbReference type="ARBA" id="ARBA00039658"/>
    </source>
</evidence>
<reference evidence="9" key="1">
    <citation type="submission" date="2023-08" db="EMBL/GenBank/DDBJ databases">
        <authorList>
            <person name="Alioto T."/>
            <person name="Alioto T."/>
            <person name="Gomez Garrido J."/>
        </authorList>
    </citation>
    <scope>NUCLEOTIDE SEQUENCE</scope>
</reference>